<evidence type="ECO:0000313" key="7">
    <source>
        <dbReference type="Proteomes" id="UP001469089"/>
    </source>
</evidence>
<dbReference type="Pfam" id="PF03466">
    <property type="entry name" value="LysR_substrate"/>
    <property type="match status" value="1"/>
</dbReference>
<organism evidence="6 7">
    <name type="scientific">Paraburkholderia acidicola</name>
    <dbReference type="NCBI Taxonomy" id="1912599"/>
    <lineage>
        <taxon>Bacteria</taxon>
        <taxon>Pseudomonadati</taxon>
        <taxon>Pseudomonadota</taxon>
        <taxon>Betaproteobacteria</taxon>
        <taxon>Burkholderiales</taxon>
        <taxon>Burkholderiaceae</taxon>
        <taxon>Paraburkholderia</taxon>
    </lineage>
</organism>
<dbReference type="PRINTS" id="PR00039">
    <property type="entry name" value="HTHLYSR"/>
</dbReference>
<evidence type="ECO:0000259" key="5">
    <source>
        <dbReference type="PROSITE" id="PS50931"/>
    </source>
</evidence>
<comment type="caution">
    <text evidence="6">The sequence shown here is derived from an EMBL/GenBank/DDBJ whole genome shotgun (WGS) entry which is preliminary data.</text>
</comment>
<proteinExistence type="inferred from homology"/>
<protein>
    <submittedName>
        <fullName evidence="6">LysR family transcriptional regulator</fullName>
    </submittedName>
</protein>
<dbReference type="Gene3D" id="3.40.190.290">
    <property type="match status" value="1"/>
</dbReference>
<dbReference type="InterPro" id="IPR036388">
    <property type="entry name" value="WH-like_DNA-bd_sf"/>
</dbReference>
<dbReference type="PROSITE" id="PS50931">
    <property type="entry name" value="HTH_LYSR"/>
    <property type="match status" value="1"/>
</dbReference>
<keyword evidence="4" id="KW-0804">Transcription</keyword>
<keyword evidence="2" id="KW-0805">Transcription regulation</keyword>
<dbReference type="Pfam" id="PF00126">
    <property type="entry name" value="HTH_1"/>
    <property type="match status" value="1"/>
</dbReference>
<dbReference type="Proteomes" id="UP001469089">
    <property type="component" value="Unassembled WGS sequence"/>
</dbReference>
<dbReference type="SUPFAM" id="SSF46785">
    <property type="entry name" value="Winged helix' DNA-binding domain"/>
    <property type="match status" value="1"/>
</dbReference>
<keyword evidence="3" id="KW-0238">DNA-binding</keyword>
<comment type="similarity">
    <text evidence="1">Belongs to the LysR transcriptional regulatory family.</text>
</comment>
<dbReference type="InterPro" id="IPR005119">
    <property type="entry name" value="LysR_subst-bd"/>
</dbReference>
<dbReference type="InterPro" id="IPR036390">
    <property type="entry name" value="WH_DNA-bd_sf"/>
</dbReference>
<gene>
    <name evidence="6" type="ORF">N0A02_19395</name>
</gene>
<name>A0ABV1LQN7_9BURK</name>
<evidence type="ECO:0000256" key="4">
    <source>
        <dbReference type="ARBA" id="ARBA00023163"/>
    </source>
</evidence>
<dbReference type="SUPFAM" id="SSF53850">
    <property type="entry name" value="Periplasmic binding protein-like II"/>
    <property type="match status" value="1"/>
</dbReference>
<dbReference type="PANTHER" id="PTHR30537">
    <property type="entry name" value="HTH-TYPE TRANSCRIPTIONAL REGULATOR"/>
    <property type="match status" value="1"/>
</dbReference>
<accession>A0ABV1LQN7</accession>
<dbReference type="EMBL" id="JAOALG010000001">
    <property type="protein sequence ID" value="MEQ5841599.1"/>
    <property type="molecule type" value="Genomic_DNA"/>
</dbReference>
<dbReference type="PANTHER" id="PTHR30537:SF80">
    <property type="entry name" value="TRANSCRIPTIONAL REGULATOR"/>
    <property type="match status" value="1"/>
</dbReference>
<evidence type="ECO:0000313" key="6">
    <source>
        <dbReference type="EMBL" id="MEQ5841599.1"/>
    </source>
</evidence>
<dbReference type="InterPro" id="IPR058163">
    <property type="entry name" value="LysR-type_TF_proteobact-type"/>
</dbReference>
<dbReference type="InterPro" id="IPR000847">
    <property type="entry name" value="LysR_HTH_N"/>
</dbReference>
<sequence length="303" mass="33581">MDSLQSMRLFTRVVELGSFSAAAREEDMSQPTMSKIIAALERSLGVRLLERTTTSLTPTEEGKRFYERSKRVIEEYVDAVADAQGRTQRLAGTLIVNAPVGLGELHLNGLFLEFLAQYPEIEIELILNDRVVDLVEEGVDVAIRLGSVLPPNVVARQIASSPRVLVASPDYIERNPKVRRPEDLVKHEYLRFAGVSFGAQMEFSRAAEKVVVEVGGRYRVNSSLALRQCFLAGAGLGTAGAWLVQDLIDTGALVRLLPKWQMASQPVHLVYPSRRYQPLRTRTLLQFLAARLPLLPGLYAPAA</sequence>
<dbReference type="RefSeq" id="WP_349543476.1">
    <property type="nucleotide sequence ID" value="NZ_JAOALG010000001.1"/>
</dbReference>
<keyword evidence="7" id="KW-1185">Reference proteome</keyword>
<evidence type="ECO:0000256" key="1">
    <source>
        <dbReference type="ARBA" id="ARBA00009437"/>
    </source>
</evidence>
<dbReference type="CDD" id="cd08422">
    <property type="entry name" value="PBP2_CrgA_like"/>
    <property type="match status" value="1"/>
</dbReference>
<evidence type="ECO:0000256" key="3">
    <source>
        <dbReference type="ARBA" id="ARBA00023125"/>
    </source>
</evidence>
<reference evidence="6 7" key="1">
    <citation type="journal article" date="2024" name="Chem. Sci.">
        <title>Discovery of a lagriamide polyketide by integrated genome mining, isotopic labeling, and untargeted metabolomics.</title>
        <authorList>
            <person name="Fergusson C.H."/>
            <person name="Saulog J."/>
            <person name="Paulo B.S."/>
            <person name="Wilson D.M."/>
            <person name="Liu D.Y."/>
            <person name="Morehouse N.J."/>
            <person name="Waterworth S."/>
            <person name="Barkei J."/>
            <person name="Gray C.A."/>
            <person name="Kwan J.C."/>
            <person name="Eustaquio A.S."/>
            <person name="Linington R.G."/>
        </authorList>
    </citation>
    <scope>NUCLEOTIDE SEQUENCE [LARGE SCALE GENOMIC DNA]</scope>
    <source>
        <strain evidence="6 7">RL17-338-BIF-B</strain>
    </source>
</reference>
<dbReference type="Gene3D" id="1.10.10.10">
    <property type="entry name" value="Winged helix-like DNA-binding domain superfamily/Winged helix DNA-binding domain"/>
    <property type="match status" value="1"/>
</dbReference>
<evidence type="ECO:0000256" key="2">
    <source>
        <dbReference type="ARBA" id="ARBA00023015"/>
    </source>
</evidence>
<feature type="domain" description="HTH lysR-type" evidence="5">
    <location>
        <begin position="1"/>
        <end position="59"/>
    </location>
</feature>